<dbReference type="PANTHER" id="PTHR10963">
    <property type="entry name" value="GLYCOSYL HYDROLASE-RELATED"/>
    <property type="match status" value="1"/>
</dbReference>
<dbReference type="InterPro" id="IPR000757">
    <property type="entry name" value="Beta-glucanase-like"/>
</dbReference>
<evidence type="ECO:0000256" key="2">
    <source>
        <dbReference type="ARBA" id="ARBA00004370"/>
    </source>
</evidence>
<reference evidence="16" key="1">
    <citation type="journal article" date="2020" name="Stud. Mycol.">
        <title>101 Dothideomycetes genomes: a test case for predicting lifestyles and emergence of pathogens.</title>
        <authorList>
            <person name="Haridas S."/>
            <person name="Albert R."/>
            <person name="Binder M."/>
            <person name="Bloem J."/>
            <person name="Labutti K."/>
            <person name="Salamov A."/>
            <person name="Andreopoulos B."/>
            <person name="Baker S."/>
            <person name="Barry K."/>
            <person name="Bills G."/>
            <person name="Bluhm B."/>
            <person name="Cannon C."/>
            <person name="Castanera R."/>
            <person name="Culley D."/>
            <person name="Daum C."/>
            <person name="Ezra D."/>
            <person name="Gonzalez J."/>
            <person name="Henrissat B."/>
            <person name="Kuo A."/>
            <person name="Liang C."/>
            <person name="Lipzen A."/>
            <person name="Lutzoni F."/>
            <person name="Magnuson J."/>
            <person name="Mondo S."/>
            <person name="Nolan M."/>
            <person name="Ohm R."/>
            <person name="Pangilinan J."/>
            <person name="Park H.-J."/>
            <person name="Ramirez L."/>
            <person name="Alfaro M."/>
            <person name="Sun H."/>
            <person name="Tritt A."/>
            <person name="Yoshinaga Y."/>
            <person name="Zwiers L.-H."/>
            <person name="Turgeon B."/>
            <person name="Goodwin S."/>
            <person name="Spatafora J."/>
            <person name="Crous P."/>
            <person name="Grigoriev I."/>
        </authorList>
    </citation>
    <scope>NUCLEOTIDE SEQUENCE</scope>
    <source>
        <strain evidence="16">CBS 101060</strain>
    </source>
</reference>
<keyword evidence="11" id="KW-0961">Cell wall biogenesis/degradation</keyword>
<proteinExistence type="inferred from homology"/>
<evidence type="ECO:0000256" key="13">
    <source>
        <dbReference type="SAM" id="Phobius"/>
    </source>
</evidence>
<evidence type="ECO:0000256" key="3">
    <source>
        <dbReference type="ARBA" id="ARBA00012729"/>
    </source>
</evidence>
<keyword evidence="7 16" id="KW-0378">Hydrolase</keyword>
<evidence type="ECO:0000256" key="4">
    <source>
        <dbReference type="ARBA" id="ARBA00022676"/>
    </source>
</evidence>
<evidence type="ECO:0000313" key="17">
    <source>
        <dbReference type="Proteomes" id="UP000799429"/>
    </source>
</evidence>
<protein>
    <recommendedName>
        <fullName evidence="3">chitinase</fullName>
        <ecNumber evidence="3">3.2.1.14</ecNumber>
    </recommendedName>
</protein>
<organism evidence="16 17">
    <name type="scientific">Patellaria atrata CBS 101060</name>
    <dbReference type="NCBI Taxonomy" id="1346257"/>
    <lineage>
        <taxon>Eukaryota</taxon>
        <taxon>Fungi</taxon>
        <taxon>Dikarya</taxon>
        <taxon>Ascomycota</taxon>
        <taxon>Pezizomycotina</taxon>
        <taxon>Dothideomycetes</taxon>
        <taxon>Dothideomycetes incertae sedis</taxon>
        <taxon>Patellariales</taxon>
        <taxon>Patellariaceae</taxon>
        <taxon>Patellaria</taxon>
    </lineage>
</organism>
<comment type="caution">
    <text evidence="16">The sequence shown here is derived from an EMBL/GenBank/DDBJ whole genome shotgun (WGS) entry which is preliminary data.</text>
</comment>
<feature type="domain" description="GH16" evidence="15">
    <location>
        <begin position="32"/>
        <end position="238"/>
    </location>
</feature>
<dbReference type="GO" id="GO:0031505">
    <property type="term" value="P:fungal-type cell wall organization"/>
    <property type="evidence" value="ECO:0007669"/>
    <property type="project" value="TreeGrafter"/>
</dbReference>
<evidence type="ECO:0000256" key="6">
    <source>
        <dbReference type="ARBA" id="ARBA00022729"/>
    </source>
</evidence>
<feature type="signal peptide" evidence="14">
    <location>
        <begin position="1"/>
        <end position="23"/>
    </location>
</feature>
<dbReference type="GO" id="GO:0008843">
    <property type="term" value="F:endochitinase activity"/>
    <property type="evidence" value="ECO:0007669"/>
    <property type="project" value="UniProtKB-EC"/>
</dbReference>
<dbReference type="InterPro" id="IPR013320">
    <property type="entry name" value="ConA-like_dom_sf"/>
</dbReference>
<dbReference type="GO" id="GO:0016020">
    <property type="term" value="C:membrane"/>
    <property type="evidence" value="ECO:0007669"/>
    <property type="project" value="UniProtKB-SubCell"/>
</dbReference>
<evidence type="ECO:0000256" key="5">
    <source>
        <dbReference type="ARBA" id="ARBA00022679"/>
    </source>
</evidence>
<keyword evidence="17" id="KW-1185">Reference proteome</keyword>
<dbReference type="GO" id="GO:0016757">
    <property type="term" value="F:glycosyltransferase activity"/>
    <property type="evidence" value="ECO:0007669"/>
    <property type="project" value="UniProtKB-KW"/>
</dbReference>
<keyword evidence="5" id="KW-0808">Transferase</keyword>
<evidence type="ECO:0000256" key="9">
    <source>
        <dbReference type="ARBA" id="ARBA00023180"/>
    </source>
</evidence>
<comment type="subcellular location">
    <subcellularLocation>
        <location evidence="2">Membrane</location>
    </subcellularLocation>
</comment>
<dbReference type="AlphaFoldDB" id="A0A9P4VND1"/>
<dbReference type="GO" id="GO:0009277">
    <property type="term" value="C:fungal-type cell wall"/>
    <property type="evidence" value="ECO:0007669"/>
    <property type="project" value="TreeGrafter"/>
</dbReference>
<dbReference type="PROSITE" id="PS51762">
    <property type="entry name" value="GH16_2"/>
    <property type="match status" value="1"/>
</dbReference>
<dbReference type="EMBL" id="MU006120">
    <property type="protein sequence ID" value="KAF2834374.1"/>
    <property type="molecule type" value="Genomic_DNA"/>
</dbReference>
<keyword evidence="8 13" id="KW-0472">Membrane</keyword>
<evidence type="ECO:0000256" key="14">
    <source>
        <dbReference type="SAM" id="SignalP"/>
    </source>
</evidence>
<keyword evidence="13" id="KW-0812">Transmembrane</keyword>
<dbReference type="Gene3D" id="2.60.120.200">
    <property type="match status" value="1"/>
</dbReference>
<keyword evidence="13" id="KW-1133">Transmembrane helix</keyword>
<dbReference type="OrthoDB" id="4781at2759"/>
<dbReference type="SUPFAM" id="SSF49899">
    <property type="entry name" value="Concanavalin A-like lectins/glucanases"/>
    <property type="match status" value="1"/>
</dbReference>
<keyword evidence="10" id="KW-0326">Glycosidase</keyword>
<dbReference type="CDD" id="cd02183">
    <property type="entry name" value="GH16_fungal_CRH1_transglycosylase"/>
    <property type="match status" value="1"/>
</dbReference>
<dbReference type="InterPro" id="IPR050546">
    <property type="entry name" value="Glycosyl_Hydrlase_16"/>
</dbReference>
<comment type="similarity">
    <text evidence="12">Belongs to the glycosyl hydrolase 16 family. CRH1 subfamily.</text>
</comment>
<dbReference type="Pfam" id="PF00722">
    <property type="entry name" value="Glyco_hydro_16"/>
    <property type="match status" value="1"/>
</dbReference>
<keyword evidence="4" id="KW-0328">Glycosyltransferase</keyword>
<sequence length="374" mass="41957">MRPFSLTTALLAGLSLLVSNAAAQTWTDCNPLERTDCPNMPALSTNMTFNLTEGKLFSRDLWNTTNGKIRDSDEGALFKIGGRGDSPTIQSKFYIFFGTVQVVMRAARGRGVISSIVLQSEDLDEIDWEFKGGDEEHVHTNYFGKGDSENFDRGEHHEVESPMDSFHNYTVNWNQDVLEWWINNKKVRTLKYSEASNGTRYPQTPVTVRLGIWVGGDPEVGNTNGTVEWAGGLTDYNEAPFTMTVASVYARDAHQAKEYRWGDKTGSWESIELIQGKSIVVDYQETPHGVKNRWNALPQAAQIGIICGTSGGALTILAFIAFCCIKQRRAGRREYAAAMAIQQREALEDAEHKRRMAADEGYSWAKQNESYRRI</sequence>
<evidence type="ECO:0000256" key="12">
    <source>
        <dbReference type="ARBA" id="ARBA00038074"/>
    </source>
</evidence>
<evidence type="ECO:0000256" key="8">
    <source>
        <dbReference type="ARBA" id="ARBA00023136"/>
    </source>
</evidence>
<evidence type="ECO:0000256" key="1">
    <source>
        <dbReference type="ARBA" id="ARBA00000822"/>
    </source>
</evidence>
<feature type="chain" id="PRO_5040401699" description="chitinase" evidence="14">
    <location>
        <begin position="24"/>
        <end position="374"/>
    </location>
</feature>
<accession>A0A9P4VND1</accession>
<evidence type="ECO:0000259" key="15">
    <source>
        <dbReference type="PROSITE" id="PS51762"/>
    </source>
</evidence>
<evidence type="ECO:0000256" key="7">
    <source>
        <dbReference type="ARBA" id="ARBA00022801"/>
    </source>
</evidence>
<evidence type="ECO:0000256" key="11">
    <source>
        <dbReference type="ARBA" id="ARBA00023316"/>
    </source>
</evidence>
<keyword evidence="6 14" id="KW-0732">Signal</keyword>
<gene>
    <name evidence="16" type="ORF">M501DRAFT_1001250</name>
</gene>
<dbReference type="Proteomes" id="UP000799429">
    <property type="component" value="Unassembled WGS sequence"/>
</dbReference>
<dbReference type="EC" id="3.2.1.14" evidence="3"/>
<feature type="transmembrane region" description="Helical" evidence="13">
    <location>
        <begin position="303"/>
        <end position="325"/>
    </location>
</feature>
<comment type="catalytic activity">
    <reaction evidence="1">
        <text>Random endo-hydrolysis of N-acetyl-beta-D-glucosaminide (1-&gt;4)-beta-linkages in chitin and chitodextrins.</text>
        <dbReference type="EC" id="3.2.1.14"/>
    </reaction>
</comment>
<evidence type="ECO:0000313" key="16">
    <source>
        <dbReference type="EMBL" id="KAF2834374.1"/>
    </source>
</evidence>
<name>A0A9P4VND1_9PEZI</name>
<keyword evidence="9" id="KW-0325">Glycoprotein</keyword>
<evidence type="ECO:0000256" key="10">
    <source>
        <dbReference type="ARBA" id="ARBA00023295"/>
    </source>
</evidence>
<dbReference type="PANTHER" id="PTHR10963:SF27">
    <property type="entry name" value="GLYCOSIDASE-RELATED"/>
    <property type="match status" value="1"/>
</dbReference>
<dbReference type="GO" id="GO:0005975">
    <property type="term" value="P:carbohydrate metabolic process"/>
    <property type="evidence" value="ECO:0007669"/>
    <property type="project" value="InterPro"/>
</dbReference>